<dbReference type="Proteomes" id="UP000051248">
    <property type="component" value="Unassembled WGS sequence"/>
</dbReference>
<name>A0A0R1K9S4_9LACO</name>
<dbReference type="AlphaFoldDB" id="A0A0R1K9S4"/>
<dbReference type="EMBL" id="AZDZ01000006">
    <property type="protein sequence ID" value="KRK80220.1"/>
    <property type="molecule type" value="Genomic_DNA"/>
</dbReference>
<dbReference type="PATRIC" id="fig|1423775.4.peg.2657"/>
<gene>
    <name evidence="1" type="ORF">FD03_GL002609</name>
</gene>
<keyword evidence="2" id="KW-1185">Reference proteome</keyword>
<dbReference type="STRING" id="1423775.FD03_GL002609"/>
<dbReference type="RefSeq" id="WP_025025149.1">
    <property type="nucleotide sequence ID" value="NZ_AZDZ01000006.1"/>
</dbReference>
<sequence length="71" mass="8242">MIHIDDDARAIYKEAMKLYEDKFDDEFPILEYKGFKNGTLTKAAALELLEIVKTSIKSDKKVEQKNTNIVY</sequence>
<protein>
    <submittedName>
        <fullName evidence="1">Uncharacterized protein</fullName>
    </submittedName>
</protein>
<evidence type="ECO:0000313" key="2">
    <source>
        <dbReference type="Proteomes" id="UP000051248"/>
    </source>
</evidence>
<evidence type="ECO:0000313" key="1">
    <source>
        <dbReference type="EMBL" id="KRK80220.1"/>
    </source>
</evidence>
<proteinExistence type="predicted"/>
<reference evidence="1 2" key="1">
    <citation type="journal article" date="2015" name="Genome Announc.">
        <title>Expanding the biotechnology potential of lactobacilli through comparative genomics of 213 strains and associated genera.</title>
        <authorList>
            <person name="Sun Z."/>
            <person name="Harris H.M."/>
            <person name="McCann A."/>
            <person name="Guo C."/>
            <person name="Argimon S."/>
            <person name="Zhang W."/>
            <person name="Yang X."/>
            <person name="Jeffery I.B."/>
            <person name="Cooney J.C."/>
            <person name="Kagawa T.F."/>
            <person name="Liu W."/>
            <person name="Song Y."/>
            <person name="Salvetti E."/>
            <person name="Wrobel A."/>
            <person name="Rasinkangas P."/>
            <person name="Parkhill J."/>
            <person name="Rea M.C."/>
            <person name="O'Sullivan O."/>
            <person name="Ritari J."/>
            <person name="Douillard F.P."/>
            <person name="Paul Ross R."/>
            <person name="Yang R."/>
            <person name="Briner A.E."/>
            <person name="Felis G.E."/>
            <person name="de Vos W.M."/>
            <person name="Barrangou R."/>
            <person name="Klaenhammer T.R."/>
            <person name="Caufield P.W."/>
            <person name="Cui Y."/>
            <person name="Zhang H."/>
            <person name="O'Toole P.W."/>
        </authorList>
    </citation>
    <scope>NUCLEOTIDE SEQUENCE [LARGE SCALE GENOMIC DNA]</scope>
    <source>
        <strain evidence="1 2">DSM 19682</strain>
    </source>
</reference>
<organism evidence="1 2">
    <name type="scientific">Companilactobacillus nodensis DSM 19682 = JCM 14932 = NBRC 107160</name>
    <dbReference type="NCBI Taxonomy" id="1423775"/>
    <lineage>
        <taxon>Bacteria</taxon>
        <taxon>Bacillati</taxon>
        <taxon>Bacillota</taxon>
        <taxon>Bacilli</taxon>
        <taxon>Lactobacillales</taxon>
        <taxon>Lactobacillaceae</taxon>
        <taxon>Companilactobacillus</taxon>
    </lineage>
</organism>
<comment type="caution">
    <text evidence="1">The sequence shown here is derived from an EMBL/GenBank/DDBJ whole genome shotgun (WGS) entry which is preliminary data.</text>
</comment>
<accession>A0A0R1K9S4</accession>